<protein>
    <submittedName>
        <fullName evidence="10">Putative MFS family arabinose efflux permease</fullName>
    </submittedName>
</protein>
<dbReference type="Pfam" id="PF07690">
    <property type="entry name" value="MFS_1"/>
    <property type="match status" value="1"/>
</dbReference>
<evidence type="ECO:0000256" key="8">
    <source>
        <dbReference type="SAM" id="Phobius"/>
    </source>
</evidence>
<dbReference type="PANTHER" id="PTHR43271">
    <property type="entry name" value="BLL2771 PROTEIN"/>
    <property type="match status" value="1"/>
</dbReference>
<evidence type="ECO:0000256" key="7">
    <source>
        <dbReference type="ARBA" id="ARBA00023136"/>
    </source>
</evidence>
<feature type="transmembrane region" description="Helical" evidence="8">
    <location>
        <begin position="79"/>
        <end position="100"/>
    </location>
</feature>
<feature type="domain" description="Major facilitator superfamily (MFS) profile" evidence="9">
    <location>
        <begin position="11"/>
        <end position="395"/>
    </location>
</feature>
<keyword evidence="7 8" id="KW-0472">Membrane</keyword>
<feature type="transmembrane region" description="Helical" evidence="8">
    <location>
        <begin position="286"/>
        <end position="303"/>
    </location>
</feature>
<keyword evidence="6 8" id="KW-1133">Transmembrane helix</keyword>
<evidence type="ECO:0000256" key="3">
    <source>
        <dbReference type="ARBA" id="ARBA00022448"/>
    </source>
</evidence>
<feature type="transmembrane region" description="Helical" evidence="8">
    <location>
        <begin position="106"/>
        <end position="130"/>
    </location>
</feature>
<evidence type="ECO:0000259" key="9">
    <source>
        <dbReference type="PROSITE" id="PS50850"/>
    </source>
</evidence>
<comment type="caution">
    <text evidence="10">The sequence shown here is derived from an EMBL/GenBank/DDBJ whole genome shotgun (WGS) entry which is preliminary data.</text>
</comment>
<organism evidence="10 11">
    <name type="scientific">Nesterenkonia sandarakina</name>
    <dbReference type="NCBI Taxonomy" id="272918"/>
    <lineage>
        <taxon>Bacteria</taxon>
        <taxon>Bacillati</taxon>
        <taxon>Actinomycetota</taxon>
        <taxon>Actinomycetes</taxon>
        <taxon>Micrococcales</taxon>
        <taxon>Micrococcaceae</taxon>
        <taxon>Nesterenkonia</taxon>
    </lineage>
</organism>
<name>A0A2T0YD73_9MICC</name>
<comment type="similarity">
    <text evidence="2">Belongs to the major facilitator superfamily.</text>
</comment>
<feature type="transmembrane region" description="Helical" evidence="8">
    <location>
        <begin position="348"/>
        <end position="368"/>
    </location>
</feature>
<comment type="subcellular location">
    <subcellularLocation>
        <location evidence="1">Cell membrane</location>
        <topology evidence="1">Multi-pass membrane protein</topology>
    </subcellularLocation>
</comment>
<dbReference type="Gene3D" id="1.20.1250.20">
    <property type="entry name" value="MFS general substrate transporter like domains"/>
    <property type="match status" value="2"/>
</dbReference>
<dbReference type="InterPro" id="IPR011701">
    <property type="entry name" value="MFS"/>
</dbReference>
<keyword evidence="3" id="KW-0813">Transport</keyword>
<dbReference type="PANTHER" id="PTHR43271:SF1">
    <property type="entry name" value="INNER MEMBRANE TRANSPORT PROTEIN YNFM"/>
    <property type="match status" value="1"/>
</dbReference>
<feature type="transmembrane region" description="Helical" evidence="8">
    <location>
        <begin position="221"/>
        <end position="241"/>
    </location>
</feature>
<proteinExistence type="inferred from homology"/>
<evidence type="ECO:0000256" key="4">
    <source>
        <dbReference type="ARBA" id="ARBA00022475"/>
    </source>
</evidence>
<evidence type="ECO:0000256" key="2">
    <source>
        <dbReference type="ARBA" id="ARBA00008335"/>
    </source>
</evidence>
<evidence type="ECO:0000313" key="10">
    <source>
        <dbReference type="EMBL" id="PRZ12763.1"/>
    </source>
</evidence>
<evidence type="ECO:0000256" key="5">
    <source>
        <dbReference type="ARBA" id="ARBA00022692"/>
    </source>
</evidence>
<evidence type="ECO:0000256" key="1">
    <source>
        <dbReference type="ARBA" id="ARBA00004651"/>
    </source>
</evidence>
<keyword evidence="4" id="KW-1003">Cell membrane</keyword>
<keyword evidence="11" id="KW-1185">Reference proteome</keyword>
<evidence type="ECO:0000313" key="11">
    <source>
        <dbReference type="Proteomes" id="UP000238217"/>
    </source>
</evidence>
<gene>
    <name evidence="10" type="ORF">BCL67_11811</name>
</gene>
<dbReference type="GO" id="GO:0005886">
    <property type="term" value="C:plasma membrane"/>
    <property type="evidence" value="ECO:0007669"/>
    <property type="project" value="UniProtKB-SubCell"/>
</dbReference>
<feature type="transmembrane region" description="Helical" evidence="8">
    <location>
        <begin position="309"/>
        <end position="336"/>
    </location>
</feature>
<dbReference type="AlphaFoldDB" id="A0A2T0YD73"/>
<feature type="transmembrane region" description="Helical" evidence="8">
    <location>
        <begin position="171"/>
        <end position="191"/>
    </location>
</feature>
<accession>A0A2T0YD73</accession>
<dbReference type="GO" id="GO:0022857">
    <property type="term" value="F:transmembrane transporter activity"/>
    <property type="evidence" value="ECO:0007669"/>
    <property type="project" value="InterPro"/>
</dbReference>
<feature type="transmembrane region" description="Helical" evidence="8">
    <location>
        <begin position="48"/>
        <end position="67"/>
    </location>
</feature>
<dbReference type="Proteomes" id="UP000238217">
    <property type="component" value="Unassembled WGS sequence"/>
</dbReference>
<dbReference type="CDD" id="cd17324">
    <property type="entry name" value="MFS_NepI_like"/>
    <property type="match status" value="1"/>
</dbReference>
<dbReference type="InterPro" id="IPR020846">
    <property type="entry name" value="MFS_dom"/>
</dbReference>
<feature type="transmembrane region" description="Helical" evidence="8">
    <location>
        <begin position="247"/>
        <end position="266"/>
    </location>
</feature>
<dbReference type="EMBL" id="PVTY01000018">
    <property type="protein sequence ID" value="PRZ12763.1"/>
    <property type="molecule type" value="Genomic_DNA"/>
</dbReference>
<keyword evidence="5 8" id="KW-0812">Transmembrane</keyword>
<dbReference type="RefSeq" id="WP_106123864.1">
    <property type="nucleotide sequence ID" value="NZ_PVTY01000018.1"/>
</dbReference>
<dbReference type="PROSITE" id="PS50850">
    <property type="entry name" value="MFS"/>
    <property type="match status" value="1"/>
</dbReference>
<dbReference type="InterPro" id="IPR036259">
    <property type="entry name" value="MFS_trans_sf"/>
</dbReference>
<evidence type="ECO:0000256" key="6">
    <source>
        <dbReference type="ARBA" id="ARBA00022989"/>
    </source>
</evidence>
<sequence>MTAQSAHSRRLLIALFFIGVATFAQLYSPQGLLPLIAAEQDVSADRAALMISTATLGLALGVIPWSYIGDAHGRKKAMIWAISLACLFGILAVLMPALFVSQGFELALLMRFIEGFMLGGVPALAVAYLNEEVSPKIAVAAAGTYISGTSLGGLTGRIVAAPVGEQLGWKIGMLTVTLIAVACVLVFLRLAPTAQNFTPRRVRVREIVPALTGNLRSPTLWTLYLQGFLTMGGFVAMYNFLGFHLSAPPYSIPLWIASFVFLAYLAGTWSSPRAGRLAARYSRKPVLLAGNLIMILGVGLTLVPHLAVIIVGTVVLTAGFFAAHAVASGWVGAAATAGRAQSASLYNLGYYGGSSIFGYLGGTALHVAGWSGTVLMVLGLAGLATVLAAVVLPKD</sequence>
<dbReference type="SUPFAM" id="SSF103473">
    <property type="entry name" value="MFS general substrate transporter"/>
    <property type="match status" value="1"/>
</dbReference>
<feature type="transmembrane region" description="Helical" evidence="8">
    <location>
        <begin position="374"/>
        <end position="392"/>
    </location>
</feature>
<dbReference type="OrthoDB" id="63984at2"/>
<reference evidence="10 11" key="1">
    <citation type="submission" date="2018-03" db="EMBL/GenBank/DDBJ databases">
        <title>Comparative analysis of microorganisms from saline springs in Andes Mountain Range, Colombia.</title>
        <authorList>
            <person name="Rubin E."/>
        </authorList>
    </citation>
    <scope>NUCLEOTIDE SEQUENCE [LARGE SCALE GENOMIC DNA]</scope>
    <source>
        <strain evidence="10 11">CG 35</strain>
    </source>
</reference>
<feature type="transmembrane region" description="Helical" evidence="8">
    <location>
        <begin position="137"/>
        <end position="159"/>
    </location>
</feature>